<evidence type="ECO:0000313" key="1">
    <source>
        <dbReference type="EMBL" id="OJH14500.1"/>
    </source>
</evidence>
<dbReference type="EMBL" id="JNBW01000531">
    <property type="protein sequence ID" value="OJH14500.1"/>
    <property type="molecule type" value="Genomic_DNA"/>
</dbReference>
<reference evidence="1" key="1">
    <citation type="journal article" date="2015" name="Microbiology">
        <title>Similarities in murine infection and immune response to Borrelia bissettii and Borrelia burgdorferi sensu stricto.</title>
        <authorList>
            <person name="Leydet B.F.Jr."/>
            <person name="Liang F.T."/>
        </authorList>
    </citation>
    <scope>NUCLEOTIDE SEQUENCE [LARGE SCALE GENOMIC DNA]</scope>
    <source>
        <strain evidence="1">CO275</strain>
        <plasmid evidence="1">unnamed</plasmid>
    </source>
</reference>
<organism evidence="1">
    <name type="scientific">Borrelia bissettiae</name>
    <name type="common">Borreliella bissettiae</name>
    <dbReference type="NCBI Taxonomy" id="64897"/>
    <lineage>
        <taxon>Bacteria</taxon>
        <taxon>Pseudomonadati</taxon>
        <taxon>Spirochaetota</taxon>
        <taxon>Spirochaetia</taxon>
        <taxon>Spirochaetales</taxon>
        <taxon>Borreliaceae</taxon>
        <taxon>Borreliella</taxon>
    </lineage>
</organism>
<comment type="caution">
    <text evidence="1">The sequence shown here is derived from an EMBL/GenBank/DDBJ whole genome shotgun (WGS) entry which is preliminary data.</text>
</comment>
<name>A0A1L8Z9Q8_BORBI</name>
<geneLocation type="plasmid" evidence="1">
    <name>unnamed</name>
</geneLocation>
<proteinExistence type="predicted"/>
<protein>
    <submittedName>
        <fullName evidence="1">Uncharacterized protein</fullName>
    </submittedName>
</protein>
<accession>A0A1L8Z9Q8</accession>
<sequence>MKKRSILIFIKNENRFKKYQRKLSKKQKGATLIRLNLDQGLLSCMRKFQILFKKRLLNKWSYYFLANYKNPTIESLIIDFTQKRMFGLLIVLLVDCRS</sequence>
<reference evidence="1" key="2">
    <citation type="submission" date="2015-07" db="EMBL/GenBank/DDBJ databases">
        <authorList>
            <person name="Noorani M."/>
        </authorList>
    </citation>
    <scope>NUCLEOTIDE SEQUENCE</scope>
    <source>
        <strain evidence="1">CO275</strain>
        <plasmid evidence="1">unnamed</plasmid>
    </source>
</reference>
<keyword evidence="1" id="KW-0614">Plasmid</keyword>
<gene>
    <name evidence="1" type="ORF">ER70_08465</name>
</gene>
<dbReference type="AlphaFoldDB" id="A0A1L8Z9Q8"/>